<evidence type="ECO:0000313" key="3">
    <source>
        <dbReference type="Proteomes" id="UP000614261"/>
    </source>
</evidence>
<proteinExistence type="predicted"/>
<evidence type="ECO:0000313" key="2">
    <source>
        <dbReference type="EMBL" id="GGB59712.1"/>
    </source>
</evidence>
<dbReference type="EMBL" id="BMGD01000002">
    <property type="protein sequence ID" value="GGB59712.1"/>
    <property type="molecule type" value="Genomic_DNA"/>
</dbReference>
<protein>
    <submittedName>
        <fullName evidence="2">Uncharacterized protein</fullName>
    </submittedName>
</protein>
<name>A0ABQ1J676_9SPHN</name>
<reference evidence="3" key="1">
    <citation type="journal article" date="2019" name="Int. J. Syst. Evol. Microbiol.">
        <title>The Global Catalogue of Microorganisms (GCM) 10K type strain sequencing project: providing services to taxonomists for standard genome sequencing and annotation.</title>
        <authorList>
            <consortium name="The Broad Institute Genomics Platform"/>
            <consortium name="The Broad Institute Genome Sequencing Center for Infectious Disease"/>
            <person name="Wu L."/>
            <person name="Ma J."/>
        </authorList>
    </citation>
    <scope>NUCLEOTIDE SEQUENCE [LARGE SCALE GENOMIC DNA]</scope>
    <source>
        <strain evidence="3">CGMCC 1.12851</strain>
    </source>
</reference>
<dbReference type="RefSeq" id="WP_188513582.1">
    <property type="nucleotide sequence ID" value="NZ_BMGD01000002.1"/>
</dbReference>
<sequence length="239" mass="25434">MAFVAALLGAVALPSVPLAAQTPPQVRNAPDFAGVTGEFRSQRAANARDCCAFTAPVFDRRISFTLFDTFEPVYAAQDDRQFIQEFVPQGATVDNWTRMITLSAFRGLGATDVATTEMQNRFFNTSKGCEQPNFSRVVASGRLGDGTEYNLSTNGCGSTAAGGYPGATSGRGEQFLALLLRDAQDVHVLQYAVRGEGFAPGREPIGDDAVDAMMSRFGAIGFCRNNATNGDCSIAFSAP</sequence>
<organism evidence="2 3">
    <name type="scientific">Blastomonas aquatica</name>
    <dbReference type="NCBI Taxonomy" id="1510276"/>
    <lineage>
        <taxon>Bacteria</taxon>
        <taxon>Pseudomonadati</taxon>
        <taxon>Pseudomonadota</taxon>
        <taxon>Alphaproteobacteria</taxon>
        <taxon>Sphingomonadales</taxon>
        <taxon>Sphingomonadaceae</taxon>
        <taxon>Blastomonas</taxon>
    </lineage>
</organism>
<keyword evidence="1" id="KW-0732">Signal</keyword>
<comment type="caution">
    <text evidence="2">The sequence shown here is derived from an EMBL/GenBank/DDBJ whole genome shotgun (WGS) entry which is preliminary data.</text>
</comment>
<feature type="signal peptide" evidence="1">
    <location>
        <begin position="1"/>
        <end position="19"/>
    </location>
</feature>
<accession>A0ABQ1J676</accession>
<evidence type="ECO:0000256" key="1">
    <source>
        <dbReference type="SAM" id="SignalP"/>
    </source>
</evidence>
<keyword evidence="3" id="KW-1185">Reference proteome</keyword>
<gene>
    <name evidence="2" type="ORF">GCM10010833_13170</name>
</gene>
<dbReference type="Proteomes" id="UP000614261">
    <property type="component" value="Unassembled WGS sequence"/>
</dbReference>
<feature type="chain" id="PRO_5045157798" evidence="1">
    <location>
        <begin position="20"/>
        <end position="239"/>
    </location>
</feature>